<sequence length="52" mass="5946">MLFVTSSRSDIILRVVGARGAASPQMCYIKWNHDLKSMNMRKKGIMIWLCGM</sequence>
<gene>
    <name evidence="1" type="ORF">Hyperionvirus3_66</name>
</gene>
<proteinExistence type="predicted"/>
<organism evidence="1">
    <name type="scientific">Hyperionvirus sp</name>
    <dbReference type="NCBI Taxonomy" id="2487770"/>
    <lineage>
        <taxon>Viruses</taxon>
        <taxon>Varidnaviria</taxon>
        <taxon>Bamfordvirae</taxon>
        <taxon>Nucleocytoviricota</taxon>
        <taxon>Megaviricetes</taxon>
        <taxon>Imitervirales</taxon>
        <taxon>Mimiviridae</taxon>
        <taxon>Klosneuvirinae</taxon>
    </lineage>
</organism>
<accession>A0A3G5A6N5</accession>
<name>A0A3G5A6N5_9VIRU</name>
<evidence type="ECO:0000313" key="1">
    <source>
        <dbReference type="EMBL" id="AYV82920.1"/>
    </source>
</evidence>
<protein>
    <submittedName>
        <fullName evidence="1">Uncharacterized protein</fullName>
    </submittedName>
</protein>
<dbReference type="EMBL" id="MK072385">
    <property type="protein sequence ID" value="AYV82920.1"/>
    <property type="molecule type" value="Genomic_DNA"/>
</dbReference>
<reference evidence="1" key="1">
    <citation type="submission" date="2018-10" db="EMBL/GenBank/DDBJ databases">
        <title>Hidden diversity of soil giant viruses.</title>
        <authorList>
            <person name="Schulz F."/>
            <person name="Alteio L."/>
            <person name="Goudeau D."/>
            <person name="Ryan E.M."/>
            <person name="Malmstrom R.R."/>
            <person name="Blanchard J."/>
            <person name="Woyke T."/>
        </authorList>
    </citation>
    <scope>NUCLEOTIDE SEQUENCE</scope>
    <source>
        <strain evidence="1">HYV1</strain>
    </source>
</reference>